<dbReference type="RefSeq" id="WP_133283144.1">
    <property type="nucleotide sequence ID" value="NZ_SMSI01000001.1"/>
</dbReference>
<protein>
    <submittedName>
        <fullName evidence="2">Uncharacterized protein</fullName>
    </submittedName>
</protein>
<dbReference type="InterPro" id="IPR052894">
    <property type="entry name" value="AsmA-related"/>
</dbReference>
<organism evidence="2 3">
    <name type="scientific">Pseudohoeflea suaedae</name>
    <dbReference type="NCBI Taxonomy" id="877384"/>
    <lineage>
        <taxon>Bacteria</taxon>
        <taxon>Pseudomonadati</taxon>
        <taxon>Pseudomonadota</taxon>
        <taxon>Alphaproteobacteria</taxon>
        <taxon>Hyphomicrobiales</taxon>
        <taxon>Rhizobiaceae</taxon>
        <taxon>Pseudohoeflea</taxon>
    </lineage>
</organism>
<evidence type="ECO:0000256" key="1">
    <source>
        <dbReference type="SAM" id="MobiDB-lite"/>
    </source>
</evidence>
<sequence length="635" mass="67484">MGAWLGKWRLSRSIVLLALLPVLAILAVLLLVPFAVSSDVVRDRLERDIGNWAGQRVMLGNAPRMTFWPVPRIQLDNVKILPLGNRDSDPIMRADSIVANFNLFSAAIGSPSFSEFRLVRPTFNLEIYPDGSTNWTSGEGELTRGVEAAVAIDEAAQSDATPAPQVRIPENSAFGSVTMVDGTLNWVRDPGAPAERLSAMNGTVIWQSPGSVARTNLSAIFRGEQLKIEASSASPLLLLGRRSAPVEAVITSSPLNLEFNGEVNLSSTGFANGELSMKTPSVRRALEWSGTDIRPGEAIGALELSADLTSSEMTAKLDDLIIVVDDNRGIGVLDLAFDKTAPPLIAGTLAFNTLDVTSFLKAFTPLPHSGADIASTIDTRFLRELRLDLRLSAQSAKLGPITMANMAAAARIERGRATFDLGDAMAYGGNMLGRVLLTEAGDGGGAKLQLSVRNMEFGSLFDKLGLAGPLPRGRGTLDLELDTPYPTWATAPRDFTGHFSLSVGPGSIAGLNLAEFRELAASRPFFQLEDTDTGSSFQFETVSFAADIADGAAEITRGEIVGEDETITLSGVIPYARGSLAVAGSLADNVPDSEMANEETPGAGSAASRQQQEPLRFFLGGSWPEPVISPVVSGR</sequence>
<evidence type="ECO:0000313" key="2">
    <source>
        <dbReference type="EMBL" id="TDH38309.1"/>
    </source>
</evidence>
<dbReference type="OrthoDB" id="225437at2"/>
<accession>A0A4R5PMZ7</accession>
<dbReference type="PANTHER" id="PTHR30441:SF8">
    <property type="entry name" value="DUF748 DOMAIN-CONTAINING PROTEIN"/>
    <property type="match status" value="1"/>
</dbReference>
<name>A0A4R5PMZ7_9HYPH</name>
<dbReference type="GO" id="GO:0005886">
    <property type="term" value="C:plasma membrane"/>
    <property type="evidence" value="ECO:0007669"/>
    <property type="project" value="TreeGrafter"/>
</dbReference>
<comment type="caution">
    <text evidence="2">The sequence shown here is derived from an EMBL/GenBank/DDBJ whole genome shotgun (WGS) entry which is preliminary data.</text>
</comment>
<dbReference type="AlphaFoldDB" id="A0A4R5PMZ7"/>
<dbReference type="EMBL" id="SMSI01000001">
    <property type="protein sequence ID" value="TDH38309.1"/>
    <property type="molecule type" value="Genomic_DNA"/>
</dbReference>
<dbReference type="GO" id="GO:0090313">
    <property type="term" value="P:regulation of protein targeting to membrane"/>
    <property type="evidence" value="ECO:0007669"/>
    <property type="project" value="TreeGrafter"/>
</dbReference>
<dbReference type="PANTHER" id="PTHR30441">
    <property type="entry name" value="DUF748 DOMAIN-CONTAINING PROTEIN"/>
    <property type="match status" value="1"/>
</dbReference>
<reference evidence="2 3" key="1">
    <citation type="journal article" date="2013" name="Int. J. Syst. Evol. Microbiol.">
        <title>Hoeflea suaedae sp. nov., an endophytic bacterium isolated from the root of the halophyte Suaeda maritima.</title>
        <authorList>
            <person name="Chung E.J."/>
            <person name="Park J.A."/>
            <person name="Pramanik P."/>
            <person name="Bibi F."/>
            <person name="Jeon C.O."/>
            <person name="Chung Y.R."/>
        </authorList>
    </citation>
    <scope>NUCLEOTIDE SEQUENCE [LARGE SCALE GENOMIC DNA]</scope>
    <source>
        <strain evidence="2 3">YC6898</strain>
    </source>
</reference>
<keyword evidence="3" id="KW-1185">Reference proteome</keyword>
<feature type="region of interest" description="Disordered" evidence="1">
    <location>
        <begin position="594"/>
        <end position="635"/>
    </location>
</feature>
<gene>
    <name evidence="2" type="ORF">E2A64_04120</name>
</gene>
<evidence type="ECO:0000313" key="3">
    <source>
        <dbReference type="Proteomes" id="UP000295131"/>
    </source>
</evidence>
<dbReference type="Proteomes" id="UP000295131">
    <property type="component" value="Unassembled WGS sequence"/>
</dbReference>
<proteinExistence type="predicted"/>